<dbReference type="Gene3D" id="3.80.10.10">
    <property type="entry name" value="Ribonuclease Inhibitor"/>
    <property type="match status" value="1"/>
</dbReference>
<dbReference type="EMBL" id="JADCUA010000024">
    <property type="protein sequence ID" value="KAH9831823.1"/>
    <property type="molecule type" value="Genomic_DNA"/>
</dbReference>
<feature type="compositionally biased region" description="Acidic residues" evidence="1">
    <location>
        <begin position="29"/>
        <end position="42"/>
    </location>
</feature>
<evidence type="ECO:0008006" key="4">
    <source>
        <dbReference type="Google" id="ProtNLM"/>
    </source>
</evidence>
<dbReference type="Proteomes" id="UP000814176">
    <property type="component" value="Unassembled WGS sequence"/>
</dbReference>
<dbReference type="GeneID" id="72008646"/>
<reference evidence="2 3" key="1">
    <citation type="journal article" date="2021" name="Environ. Microbiol.">
        <title>Gene family expansions and transcriptome signatures uncover fungal adaptations to wood decay.</title>
        <authorList>
            <person name="Hage H."/>
            <person name="Miyauchi S."/>
            <person name="Viragh M."/>
            <person name="Drula E."/>
            <person name="Min B."/>
            <person name="Chaduli D."/>
            <person name="Navarro D."/>
            <person name="Favel A."/>
            <person name="Norest M."/>
            <person name="Lesage-Meessen L."/>
            <person name="Balint B."/>
            <person name="Merenyi Z."/>
            <person name="de Eugenio L."/>
            <person name="Morin E."/>
            <person name="Martinez A.T."/>
            <person name="Baldrian P."/>
            <person name="Stursova M."/>
            <person name="Martinez M.J."/>
            <person name="Novotny C."/>
            <person name="Magnuson J.K."/>
            <person name="Spatafora J.W."/>
            <person name="Maurice S."/>
            <person name="Pangilinan J."/>
            <person name="Andreopoulos W."/>
            <person name="LaButti K."/>
            <person name="Hundley H."/>
            <person name="Na H."/>
            <person name="Kuo A."/>
            <person name="Barry K."/>
            <person name="Lipzen A."/>
            <person name="Henrissat B."/>
            <person name="Riley R."/>
            <person name="Ahrendt S."/>
            <person name="Nagy L.G."/>
            <person name="Grigoriev I.V."/>
            <person name="Martin F."/>
            <person name="Rosso M.N."/>
        </authorList>
    </citation>
    <scope>NUCLEOTIDE SEQUENCE [LARGE SCALE GENOMIC DNA]</scope>
    <source>
        <strain evidence="2 3">CIRM-BRFM 1785</strain>
    </source>
</reference>
<name>A0ABQ8K5A2_9APHY</name>
<organism evidence="2 3">
    <name type="scientific">Rhodofomes roseus</name>
    <dbReference type="NCBI Taxonomy" id="34475"/>
    <lineage>
        <taxon>Eukaryota</taxon>
        <taxon>Fungi</taxon>
        <taxon>Dikarya</taxon>
        <taxon>Basidiomycota</taxon>
        <taxon>Agaricomycotina</taxon>
        <taxon>Agaricomycetes</taxon>
        <taxon>Polyporales</taxon>
        <taxon>Rhodofomes</taxon>
    </lineage>
</organism>
<gene>
    <name evidence="2" type="ORF">C8Q71DRAFT_861498</name>
</gene>
<dbReference type="RefSeq" id="XP_047774920.1">
    <property type="nucleotide sequence ID" value="XM_047927914.1"/>
</dbReference>
<protein>
    <recommendedName>
        <fullName evidence="4">F-box domain-containing protein</fullName>
    </recommendedName>
</protein>
<dbReference type="InterPro" id="IPR032675">
    <property type="entry name" value="LRR_dom_sf"/>
</dbReference>
<evidence type="ECO:0000313" key="3">
    <source>
        <dbReference type="Proteomes" id="UP000814176"/>
    </source>
</evidence>
<dbReference type="SUPFAM" id="SSF52047">
    <property type="entry name" value="RNI-like"/>
    <property type="match status" value="1"/>
</dbReference>
<keyword evidence="3" id="KW-1185">Reference proteome</keyword>
<accession>A0ABQ8K5A2</accession>
<feature type="region of interest" description="Disordered" evidence="1">
    <location>
        <begin position="1"/>
        <end position="47"/>
    </location>
</feature>
<sequence>MKFSVHTTEQMEDQIADQGIIPDKLTGEESGEEESGDEETEDSGSASEWRPGIEILFRRPIYLSDTGPRFPQELIERICEFLWDEPVQLAVSCTRICPAWYHAARRLLPAHDITCRTREALQDHAHTLTSLRNAPCRKRFWRVRISDNASKPFAHVWPMFIPGWILPELRDVELVALDWSTKTPHDSFFIYLSSYTSISSLQMYDCRFRSLPDLRRVINALPSLTWLYLHNVTLQHPLRPGSVPDHIALRARSHRLKSIDLCGSGHGGPEYPDVSSDYQGTTALDYQALLRMVVANSSTVTRLAVDLRFFTSTSALQQCLAHFRRLTSFEAQYRFASGPMIALEETVPARTENTYIHAWESFTLMNVPDQSALQLLQLLNTPDTCSKLEELNIYLTGRPSATLVSCTSRVLHALGHRLRILDWGCSVDPDVEATPSLAGNTTLQTLHIDLRDIAPSPQKIHSALTAVLSDIVSVDLQHVCIRFTLACLEVLPQDHGRTPTVLDPAESISAFHAILSREIFNGLPLHTHYSPVEVVFDSGDIQGNLAVVATIKAYMITLFTPWLDRGIVSLDFYSADSSEIITCVPMRTHRAIAEARMSKKTHP</sequence>
<comment type="caution">
    <text evidence="2">The sequence shown here is derived from an EMBL/GenBank/DDBJ whole genome shotgun (WGS) entry which is preliminary data.</text>
</comment>
<evidence type="ECO:0000313" key="2">
    <source>
        <dbReference type="EMBL" id="KAH9831823.1"/>
    </source>
</evidence>
<evidence type="ECO:0000256" key="1">
    <source>
        <dbReference type="SAM" id="MobiDB-lite"/>
    </source>
</evidence>
<proteinExistence type="predicted"/>